<dbReference type="GO" id="GO:0030677">
    <property type="term" value="C:ribonuclease P complex"/>
    <property type="evidence" value="ECO:0007669"/>
    <property type="project" value="TreeGrafter"/>
</dbReference>
<comment type="similarity">
    <text evidence="7">Belongs to the RnpA family.</text>
</comment>
<dbReference type="InterPro" id="IPR020568">
    <property type="entry name" value="Ribosomal_Su5_D2-typ_SF"/>
</dbReference>
<dbReference type="OrthoDB" id="9796422at2"/>
<evidence type="ECO:0000256" key="8">
    <source>
        <dbReference type="NCBIfam" id="TIGR00188"/>
    </source>
</evidence>
<keyword evidence="6 7" id="KW-0694">RNA-binding</keyword>
<gene>
    <name evidence="7 10" type="primary">rnpA</name>
    <name evidence="10" type="ORF">CNR27_02520</name>
</gene>
<evidence type="ECO:0000256" key="5">
    <source>
        <dbReference type="ARBA" id="ARBA00022801"/>
    </source>
</evidence>
<feature type="compositionally biased region" description="Pro residues" evidence="9">
    <location>
        <begin position="128"/>
        <end position="138"/>
    </location>
</feature>
<keyword evidence="2 7" id="KW-0819">tRNA processing</keyword>
<evidence type="ECO:0000313" key="11">
    <source>
        <dbReference type="Proteomes" id="UP000218968"/>
    </source>
</evidence>
<dbReference type="EMBL" id="CP023406">
    <property type="protein sequence ID" value="ATD66463.1"/>
    <property type="molecule type" value="Genomic_DNA"/>
</dbReference>
<dbReference type="EC" id="3.1.26.5" evidence="7 8"/>
<reference evidence="11" key="1">
    <citation type="submission" date="2017-09" db="EMBL/GenBank/DDBJ databases">
        <title>Luteimonas liuhanmingii sp.nov., isolated from the intestinal contents of Tibetan Plateau Pika in Yushu, Qinghai Province, China.</title>
        <authorList>
            <person name="Gui Z."/>
        </authorList>
    </citation>
    <scope>NUCLEOTIDE SEQUENCE [LARGE SCALE GENOMIC DNA]</scope>
    <source>
        <strain evidence="11">100111</strain>
    </source>
</reference>
<keyword evidence="11" id="KW-1185">Reference proteome</keyword>
<dbReference type="HAMAP" id="MF_00227">
    <property type="entry name" value="RNase_P"/>
    <property type="match status" value="1"/>
</dbReference>
<evidence type="ECO:0000256" key="2">
    <source>
        <dbReference type="ARBA" id="ARBA00022694"/>
    </source>
</evidence>
<dbReference type="Gene3D" id="3.30.230.10">
    <property type="match status" value="1"/>
</dbReference>
<protein>
    <recommendedName>
        <fullName evidence="7 8">Ribonuclease P protein component</fullName>
        <shortName evidence="7">RNase P protein</shortName>
        <shortName evidence="7">RNaseP protein</shortName>
        <ecNumber evidence="7 8">3.1.26.5</ecNumber>
    </recommendedName>
    <alternativeName>
        <fullName evidence="7">Protein C5</fullName>
    </alternativeName>
</protein>
<keyword evidence="3 7" id="KW-0540">Nuclease</keyword>
<dbReference type="PANTHER" id="PTHR33992:SF1">
    <property type="entry name" value="RIBONUCLEASE P PROTEIN COMPONENT"/>
    <property type="match status" value="1"/>
</dbReference>
<dbReference type="GO" id="GO:0042781">
    <property type="term" value="F:3'-tRNA processing endoribonuclease activity"/>
    <property type="evidence" value="ECO:0007669"/>
    <property type="project" value="TreeGrafter"/>
</dbReference>
<organism evidence="10 11">
    <name type="scientific">Luteimonas chenhongjianii</name>
    <dbReference type="NCBI Taxonomy" id="2006110"/>
    <lineage>
        <taxon>Bacteria</taxon>
        <taxon>Pseudomonadati</taxon>
        <taxon>Pseudomonadota</taxon>
        <taxon>Gammaproteobacteria</taxon>
        <taxon>Lysobacterales</taxon>
        <taxon>Lysobacteraceae</taxon>
        <taxon>Luteimonas</taxon>
    </lineage>
</organism>
<accession>A0A290XBK7</accession>
<feature type="region of interest" description="Disordered" evidence="9">
    <location>
        <begin position="117"/>
        <end position="138"/>
    </location>
</feature>
<evidence type="ECO:0000256" key="4">
    <source>
        <dbReference type="ARBA" id="ARBA00022759"/>
    </source>
</evidence>
<proteinExistence type="inferred from homology"/>
<comment type="catalytic activity">
    <reaction evidence="7">
        <text>Endonucleolytic cleavage of RNA, removing 5'-extranucleotides from tRNA precursor.</text>
        <dbReference type="EC" id="3.1.26.5"/>
    </reaction>
</comment>
<dbReference type="SUPFAM" id="SSF54211">
    <property type="entry name" value="Ribosomal protein S5 domain 2-like"/>
    <property type="match status" value="1"/>
</dbReference>
<comment type="subunit">
    <text evidence="7">Consists of a catalytic RNA component (M1 or rnpB) and a protein subunit.</text>
</comment>
<keyword evidence="5 7" id="KW-0378">Hydrolase</keyword>
<dbReference type="AlphaFoldDB" id="A0A290XBK7"/>
<dbReference type="KEGG" id="lum:CNR27_02520"/>
<dbReference type="GO" id="GO:0004526">
    <property type="term" value="F:ribonuclease P activity"/>
    <property type="evidence" value="ECO:0007669"/>
    <property type="project" value="UniProtKB-UniRule"/>
</dbReference>
<dbReference type="GO" id="GO:0000049">
    <property type="term" value="F:tRNA binding"/>
    <property type="evidence" value="ECO:0007669"/>
    <property type="project" value="UniProtKB-UniRule"/>
</dbReference>
<dbReference type="RefSeq" id="WP_096296792.1">
    <property type="nucleotide sequence ID" value="NZ_CP023406.1"/>
</dbReference>
<dbReference type="PROSITE" id="PS00648">
    <property type="entry name" value="RIBONUCLEASE_P"/>
    <property type="match status" value="1"/>
</dbReference>
<sequence length="138" mass="14739">MTAGVRYPRHVRVRARADFDRIFASATRTASPTLAVHLLPEAGPARLGLAVSRKVDKRAVGRNRIKRTLRDAFRLLQPQLRSGSYVVVARPAAAQLDNAALRAAFLSVLKRARALPPSSAAGTMPATQIPPTPASPGA</sequence>
<name>A0A290XBK7_9GAMM</name>
<keyword evidence="4 7" id="KW-0255">Endonuclease</keyword>
<dbReference type="InterPro" id="IPR020539">
    <property type="entry name" value="RNase_P_CS"/>
</dbReference>
<evidence type="ECO:0000313" key="10">
    <source>
        <dbReference type="EMBL" id="ATD66463.1"/>
    </source>
</evidence>
<dbReference type="InterPro" id="IPR000100">
    <property type="entry name" value="RNase_P"/>
</dbReference>
<dbReference type="Pfam" id="PF00825">
    <property type="entry name" value="Ribonuclease_P"/>
    <property type="match status" value="1"/>
</dbReference>
<evidence type="ECO:0000256" key="9">
    <source>
        <dbReference type="SAM" id="MobiDB-lite"/>
    </source>
</evidence>
<evidence type="ECO:0000256" key="3">
    <source>
        <dbReference type="ARBA" id="ARBA00022722"/>
    </source>
</evidence>
<dbReference type="Proteomes" id="UP000218968">
    <property type="component" value="Chromosome"/>
</dbReference>
<evidence type="ECO:0000256" key="1">
    <source>
        <dbReference type="ARBA" id="ARBA00002663"/>
    </source>
</evidence>
<comment type="function">
    <text evidence="1 7">RNaseP catalyzes the removal of the 5'-leader sequence from pre-tRNA to produce the mature 5'-terminus. It can also cleave other RNA substrates such as 4.5S RNA. The protein component plays an auxiliary but essential role in vivo by binding to the 5'-leader sequence and broadening the substrate specificity of the ribozyme.</text>
</comment>
<evidence type="ECO:0000256" key="7">
    <source>
        <dbReference type="HAMAP-Rule" id="MF_00227"/>
    </source>
</evidence>
<evidence type="ECO:0000256" key="6">
    <source>
        <dbReference type="ARBA" id="ARBA00022884"/>
    </source>
</evidence>
<dbReference type="PANTHER" id="PTHR33992">
    <property type="entry name" value="RIBONUCLEASE P PROTEIN COMPONENT"/>
    <property type="match status" value="1"/>
</dbReference>
<dbReference type="InterPro" id="IPR014721">
    <property type="entry name" value="Ribsml_uS5_D2-typ_fold_subgr"/>
</dbReference>
<dbReference type="NCBIfam" id="TIGR00188">
    <property type="entry name" value="rnpA"/>
    <property type="match status" value="1"/>
</dbReference>
<dbReference type="GO" id="GO:0001682">
    <property type="term" value="P:tRNA 5'-leader removal"/>
    <property type="evidence" value="ECO:0007669"/>
    <property type="project" value="UniProtKB-UniRule"/>
</dbReference>